<sequence>MFLDEFYSPAGGRVCISAEQASRFAKGIAGDYNPIHNPEARRFCVPGDLLFALVLARFGLSQRMDFRFLNMVGDGTPLCFQEHEDGLVRVCDENGKCYLEVERSGETTRDEVVVEAFTRCYVAFSGKNFPHYLKPLMEEKGVMFNPRRPLVIYDSMGFSLDRLDGLLPELALDRSSLAVNGKRGDCLLEFRIQSGGATVGTGSKKLVVSGLCDYDPIAMDEIVTEFYRLKAAYEA</sequence>
<evidence type="ECO:0000313" key="2">
    <source>
        <dbReference type="Proteomes" id="UP001595386"/>
    </source>
</evidence>
<name>A0ABV7B4J4_9GAMM</name>
<comment type="caution">
    <text evidence="1">The sequence shown here is derived from an EMBL/GenBank/DDBJ whole genome shotgun (WGS) entry which is preliminary data.</text>
</comment>
<dbReference type="RefSeq" id="WP_379758472.1">
    <property type="nucleotide sequence ID" value="NZ_JBHRSQ010000012.1"/>
</dbReference>
<dbReference type="EMBL" id="JBHRSQ010000012">
    <property type="protein sequence ID" value="MFC2992372.1"/>
    <property type="molecule type" value="Genomic_DNA"/>
</dbReference>
<gene>
    <name evidence="1" type="ORF">ACFODV_10055</name>
</gene>
<dbReference type="Proteomes" id="UP001595386">
    <property type="component" value="Unassembled WGS sequence"/>
</dbReference>
<protein>
    <submittedName>
        <fullName evidence="1">DUF3581 family protein</fullName>
    </submittedName>
</protein>
<proteinExistence type="predicted"/>
<dbReference type="Pfam" id="PF12119">
    <property type="entry name" value="DUF3581"/>
    <property type="match status" value="1"/>
</dbReference>
<accession>A0ABV7B4J4</accession>
<organism evidence="1 2">
    <name type="scientific">Halomonas tibetensis</name>
    <dbReference type="NCBI Taxonomy" id="2259590"/>
    <lineage>
        <taxon>Bacteria</taxon>
        <taxon>Pseudomonadati</taxon>
        <taxon>Pseudomonadota</taxon>
        <taxon>Gammaproteobacteria</taxon>
        <taxon>Oceanospirillales</taxon>
        <taxon>Halomonadaceae</taxon>
        <taxon>Halomonas</taxon>
    </lineage>
</organism>
<evidence type="ECO:0000313" key="1">
    <source>
        <dbReference type="EMBL" id="MFC2992372.1"/>
    </source>
</evidence>
<reference evidence="2" key="1">
    <citation type="journal article" date="2019" name="Int. J. Syst. Evol. Microbiol.">
        <title>The Global Catalogue of Microorganisms (GCM) 10K type strain sequencing project: providing services to taxonomists for standard genome sequencing and annotation.</title>
        <authorList>
            <consortium name="The Broad Institute Genomics Platform"/>
            <consortium name="The Broad Institute Genome Sequencing Center for Infectious Disease"/>
            <person name="Wu L."/>
            <person name="Ma J."/>
        </authorList>
    </citation>
    <scope>NUCLEOTIDE SEQUENCE [LARGE SCALE GENOMIC DNA]</scope>
    <source>
        <strain evidence="2">KCTC 52660</strain>
    </source>
</reference>
<keyword evidence="2" id="KW-1185">Reference proteome</keyword>
<dbReference type="InterPro" id="IPR021974">
    <property type="entry name" value="DUF3581"/>
</dbReference>